<evidence type="ECO:0000313" key="1">
    <source>
        <dbReference type="EMBL" id="KAK3063600.1"/>
    </source>
</evidence>
<protein>
    <submittedName>
        <fullName evidence="1">Uncharacterized protein</fullName>
    </submittedName>
</protein>
<name>A0ACC3D8T1_9PEZI</name>
<sequence length="159" mass="17102">MASDPQEQFPCTLTLHIPFPTSHLSTTALRALQVDKELSPLVQRSFALKSASELQTPPHTSTSTFTSTSASVRQTNKAATDGDHSSSATTEKSILEVRYQATTNRMLRVAVNGFFESLGVVLAVMEELDVDVVKQPGKESVQGAQGVVVDEGRWGQVVG</sequence>
<organism evidence="1 2">
    <name type="scientific">Coniosporium uncinatum</name>
    <dbReference type="NCBI Taxonomy" id="93489"/>
    <lineage>
        <taxon>Eukaryota</taxon>
        <taxon>Fungi</taxon>
        <taxon>Dikarya</taxon>
        <taxon>Ascomycota</taxon>
        <taxon>Pezizomycotina</taxon>
        <taxon>Dothideomycetes</taxon>
        <taxon>Dothideomycetes incertae sedis</taxon>
        <taxon>Coniosporium</taxon>
    </lineage>
</organism>
<dbReference type="EMBL" id="JAWDJW010006786">
    <property type="protein sequence ID" value="KAK3063600.1"/>
    <property type="molecule type" value="Genomic_DNA"/>
</dbReference>
<dbReference type="Proteomes" id="UP001186974">
    <property type="component" value="Unassembled WGS sequence"/>
</dbReference>
<accession>A0ACC3D8T1</accession>
<keyword evidence="2" id="KW-1185">Reference proteome</keyword>
<reference evidence="1" key="1">
    <citation type="submission" date="2024-09" db="EMBL/GenBank/DDBJ databases">
        <title>Black Yeasts Isolated from many extreme environments.</title>
        <authorList>
            <person name="Coleine C."/>
            <person name="Stajich J.E."/>
            <person name="Selbmann L."/>
        </authorList>
    </citation>
    <scope>NUCLEOTIDE SEQUENCE</scope>
    <source>
        <strain evidence="1">CCFEE 5737</strain>
    </source>
</reference>
<comment type="caution">
    <text evidence="1">The sequence shown here is derived from an EMBL/GenBank/DDBJ whole genome shotgun (WGS) entry which is preliminary data.</text>
</comment>
<gene>
    <name evidence="1" type="ORF">LTS18_014258</name>
</gene>
<proteinExistence type="predicted"/>
<evidence type="ECO:0000313" key="2">
    <source>
        <dbReference type="Proteomes" id="UP001186974"/>
    </source>
</evidence>